<dbReference type="CDD" id="cd00488">
    <property type="entry name" value="PCD_DCoH"/>
    <property type="match status" value="1"/>
</dbReference>
<gene>
    <name evidence="5" type="ORF">DXZ20_08980</name>
</gene>
<dbReference type="AlphaFoldDB" id="A0A6M0RIZ0"/>
<dbReference type="Pfam" id="PF01329">
    <property type="entry name" value="Pterin_4a"/>
    <property type="match status" value="1"/>
</dbReference>
<comment type="catalytic activity">
    <reaction evidence="1">
        <text>(4aS,6R)-4a-hydroxy-L-erythro-5,6,7,8-tetrahydrobiopterin = (6R)-L-erythro-6,7-dihydrobiopterin + H2O</text>
        <dbReference type="Rhea" id="RHEA:11920"/>
        <dbReference type="ChEBI" id="CHEBI:15377"/>
        <dbReference type="ChEBI" id="CHEBI:15642"/>
        <dbReference type="ChEBI" id="CHEBI:43120"/>
        <dbReference type="EC" id="4.2.1.96"/>
    </reaction>
</comment>
<keyword evidence="6" id="KW-1185">Reference proteome</keyword>
<dbReference type="EC" id="4.2.1.96" evidence="3"/>
<comment type="similarity">
    <text evidence="2">Belongs to the pterin-4-alpha-carbinolamine dehydratase family.</text>
</comment>
<evidence type="ECO:0000256" key="4">
    <source>
        <dbReference type="ARBA" id="ARBA00023239"/>
    </source>
</evidence>
<sequence>MNCILNALIIANVGAQEILAIFPKLVEGSEHSVVSTKNNLTRLSPLEVKLRIGNLPNWTTDGNTLFYTRTFEDFVAAITFVNNLVEPAEQLNHHPDISISYNRVSLELTTHDAQGLTDLDFQLARQISQL</sequence>
<evidence type="ECO:0000256" key="1">
    <source>
        <dbReference type="ARBA" id="ARBA00001554"/>
    </source>
</evidence>
<proteinExistence type="inferred from homology"/>
<name>A0A6M0RIZ0_9CYAN</name>
<organism evidence="5 6">
    <name type="scientific">Adonisia turfae CCMR0081</name>
    <dbReference type="NCBI Taxonomy" id="2292702"/>
    <lineage>
        <taxon>Bacteria</taxon>
        <taxon>Bacillati</taxon>
        <taxon>Cyanobacteriota</taxon>
        <taxon>Adonisia</taxon>
        <taxon>Adonisia turfae</taxon>
    </lineage>
</organism>
<evidence type="ECO:0000313" key="6">
    <source>
        <dbReference type="Proteomes" id="UP000481033"/>
    </source>
</evidence>
<evidence type="ECO:0000313" key="5">
    <source>
        <dbReference type="EMBL" id="NEZ55803.1"/>
    </source>
</evidence>
<accession>A0A6M0RIZ0</accession>
<dbReference type="EMBL" id="QXHD01000004">
    <property type="protein sequence ID" value="NEZ55803.1"/>
    <property type="molecule type" value="Genomic_DNA"/>
</dbReference>
<keyword evidence="4 5" id="KW-0456">Lyase</keyword>
<dbReference type="SUPFAM" id="SSF55248">
    <property type="entry name" value="PCD-like"/>
    <property type="match status" value="1"/>
</dbReference>
<dbReference type="RefSeq" id="WP_163660676.1">
    <property type="nucleotide sequence ID" value="NZ_QXHD01000004.1"/>
</dbReference>
<dbReference type="NCBIfam" id="NF002017">
    <property type="entry name" value="PRK00823.1-2"/>
    <property type="match status" value="1"/>
</dbReference>
<dbReference type="InterPro" id="IPR001533">
    <property type="entry name" value="Pterin_deHydtase"/>
</dbReference>
<evidence type="ECO:0000256" key="3">
    <source>
        <dbReference type="ARBA" id="ARBA00013252"/>
    </source>
</evidence>
<protein>
    <recommendedName>
        <fullName evidence="3">4a-hydroxytetrahydrobiopterin dehydratase</fullName>
        <ecNumber evidence="3">4.2.1.96</ecNumber>
    </recommendedName>
</protein>
<dbReference type="GO" id="GO:0008124">
    <property type="term" value="F:4-alpha-hydroxytetrahydrobiopterin dehydratase activity"/>
    <property type="evidence" value="ECO:0007669"/>
    <property type="project" value="UniProtKB-EC"/>
</dbReference>
<dbReference type="Gene3D" id="3.30.1360.20">
    <property type="entry name" value="Transcriptional coactivator/pterin dehydratase"/>
    <property type="match status" value="1"/>
</dbReference>
<dbReference type="PANTHER" id="PTHR12599:SF0">
    <property type="entry name" value="PTERIN-4-ALPHA-CARBINOLAMINE DEHYDRATASE"/>
    <property type="match status" value="1"/>
</dbReference>
<evidence type="ECO:0000256" key="2">
    <source>
        <dbReference type="ARBA" id="ARBA00006472"/>
    </source>
</evidence>
<dbReference type="Proteomes" id="UP000481033">
    <property type="component" value="Unassembled WGS sequence"/>
</dbReference>
<reference evidence="5 6" key="1">
    <citation type="journal article" date="2020" name="Microb. Ecol.">
        <title>Ecogenomics of the Marine Benthic Filamentous Cyanobacterium Adonisia.</title>
        <authorList>
            <person name="Walter J.M."/>
            <person name="Coutinho F.H."/>
            <person name="Leomil L."/>
            <person name="Hargreaves P.I."/>
            <person name="Campeao M.E."/>
            <person name="Vieira V.V."/>
            <person name="Silva B.S."/>
            <person name="Fistarol G.O."/>
            <person name="Salomon P.S."/>
            <person name="Sawabe T."/>
            <person name="Mino S."/>
            <person name="Hosokawa M."/>
            <person name="Miyashita H."/>
            <person name="Maruyama F."/>
            <person name="van Verk M.C."/>
            <person name="Dutilh B.E."/>
            <person name="Thompson C.C."/>
            <person name="Thompson F.L."/>
        </authorList>
    </citation>
    <scope>NUCLEOTIDE SEQUENCE [LARGE SCALE GENOMIC DNA]</scope>
    <source>
        <strain evidence="5 6">CCMR0081</strain>
    </source>
</reference>
<dbReference type="GO" id="GO:0006729">
    <property type="term" value="P:tetrahydrobiopterin biosynthetic process"/>
    <property type="evidence" value="ECO:0007669"/>
    <property type="project" value="InterPro"/>
</dbReference>
<dbReference type="PANTHER" id="PTHR12599">
    <property type="entry name" value="PTERIN-4-ALPHA-CARBINOLAMINE DEHYDRATASE"/>
    <property type="match status" value="1"/>
</dbReference>
<dbReference type="InterPro" id="IPR036428">
    <property type="entry name" value="PCD_sf"/>
</dbReference>
<comment type="caution">
    <text evidence="5">The sequence shown here is derived from an EMBL/GenBank/DDBJ whole genome shotgun (WGS) entry which is preliminary data.</text>
</comment>